<evidence type="ECO:0000256" key="9">
    <source>
        <dbReference type="SAM" id="Phobius"/>
    </source>
</evidence>
<evidence type="ECO:0000256" key="7">
    <source>
        <dbReference type="ARBA" id="ARBA00022989"/>
    </source>
</evidence>
<evidence type="ECO:0000256" key="3">
    <source>
        <dbReference type="ARBA" id="ARBA00022448"/>
    </source>
</evidence>
<feature type="transmembrane region" description="Helical" evidence="9">
    <location>
        <begin position="203"/>
        <end position="225"/>
    </location>
</feature>
<comment type="caution">
    <text evidence="11">The sequence shown here is derived from an EMBL/GenBank/DDBJ whole genome shotgun (WGS) entry which is preliminary data.</text>
</comment>
<proteinExistence type="inferred from homology"/>
<feature type="transmembrane region" description="Helical" evidence="9">
    <location>
        <begin position="20"/>
        <end position="51"/>
    </location>
</feature>
<comment type="subcellular location">
    <subcellularLocation>
        <location evidence="1">Cell membrane</location>
        <topology evidence="1">Multi-pass membrane protein</topology>
    </subcellularLocation>
</comment>
<evidence type="ECO:0000256" key="1">
    <source>
        <dbReference type="ARBA" id="ARBA00004651"/>
    </source>
</evidence>
<feature type="transmembrane region" description="Helical" evidence="9">
    <location>
        <begin position="101"/>
        <end position="122"/>
    </location>
</feature>
<dbReference type="InterPro" id="IPR043429">
    <property type="entry name" value="ArtM/GltK/GlnP/TcyL/YhdX-like"/>
</dbReference>
<dbReference type="InterPro" id="IPR000515">
    <property type="entry name" value="MetI-like"/>
</dbReference>
<dbReference type="PANTHER" id="PTHR30614">
    <property type="entry name" value="MEMBRANE COMPONENT OF AMINO ACID ABC TRANSPORTER"/>
    <property type="match status" value="1"/>
</dbReference>
<keyword evidence="4" id="KW-1003">Cell membrane</keyword>
<dbReference type="EMBL" id="VSSQ01029599">
    <property type="protein sequence ID" value="MPM79786.1"/>
    <property type="molecule type" value="Genomic_DNA"/>
</dbReference>
<dbReference type="GO" id="GO:0022857">
    <property type="term" value="F:transmembrane transporter activity"/>
    <property type="evidence" value="ECO:0007669"/>
    <property type="project" value="InterPro"/>
</dbReference>
<reference evidence="11" key="1">
    <citation type="submission" date="2019-08" db="EMBL/GenBank/DDBJ databases">
        <authorList>
            <person name="Kucharzyk K."/>
            <person name="Murdoch R.W."/>
            <person name="Higgins S."/>
            <person name="Loffler F."/>
        </authorList>
    </citation>
    <scope>NUCLEOTIDE SEQUENCE</scope>
</reference>
<gene>
    <name evidence="11" type="primary">yecS_27</name>
    <name evidence="11" type="ORF">SDC9_126828</name>
</gene>
<sequence length="257" mass="27745">MQKSFFDWVTLLVGKYGGMFIQGAGVTLMIALVGTISGFVIGLGVAIARTAELSPQSGRLPRALLKAVKGLLTAYIEIFRGTPMIVQAMVVYYGALEYLGLDIPAMTAAFLVVSVNTGAYMAEILRGGILSVDPGQKEAAIAVGMTHWQLMTSVVLPQAVRNTLPSVGNEFVVNIKDSSVLNVISVTELYFTARSVSGTHYKYFEVFFIISVIYFVLTFTITRLLRLLEKKLSGGDSYTIYGSQTDAKAEIKVGGEA</sequence>
<name>A0A645CRR5_9ZZZZ</name>
<protein>
    <submittedName>
        <fullName evidence="11">L-cystine transport system permease protein YecS</fullName>
    </submittedName>
</protein>
<evidence type="ECO:0000256" key="6">
    <source>
        <dbReference type="ARBA" id="ARBA00022970"/>
    </source>
</evidence>
<keyword evidence="6" id="KW-0029">Amino-acid transport</keyword>
<accession>A0A645CRR5</accession>
<dbReference type="CDD" id="cd06261">
    <property type="entry name" value="TM_PBP2"/>
    <property type="match status" value="1"/>
</dbReference>
<evidence type="ECO:0000256" key="2">
    <source>
        <dbReference type="ARBA" id="ARBA00010072"/>
    </source>
</evidence>
<keyword evidence="5 9" id="KW-0812">Transmembrane</keyword>
<feature type="domain" description="ABC transmembrane type-1" evidence="10">
    <location>
        <begin position="24"/>
        <end position="225"/>
    </location>
</feature>
<dbReference type="InterPro" id="IPR010065">
    <property type="entry name" value="AA_ABC_transptr_permease_3TM"/>
</dbReference>
<dbReference type="Pfam" id="PF00528">
    <property type="entry name" value="BPD_transp_1"/>
    <property type="match status" value="1"/>
</dbReference>
<dbReference type="AlphaFoldDB" id="A0A645CRR5"/>
<keyword evidence="3" id="KW-0813">Transport</keyword>
<dbReference type="Gene3D" id="1.10.3720.10">
    <property type="entry name" value="MetI-like"/>
    <property type="match status" value="1"/>
</dbReference>
<keyword evidence="7 9" id="KW-1133">Transmembrane helix</keyword>
<dbReference type="PANTHER" id="PTHR30614:SF20">
    <property type="entry name" value="GLUTAMINE TRANSPORT SYSTEM PERMEASE PROTEIN GLNP"/>
    <property type="match status" value="1"/>
</dbReference>
<evidence type="ECO:0000259" key="10">
    <source>
        <dbReference type="PROSITE" id="PS50928"/>
    </source>
</evidence>
<evidence type="ECO:0000256" key="8">
    <source>
        <dbReference type="ARBA" id="ARBA00023136"/>
    </source>
</evidence>
<keyword evidence="8 9" id="KW-0472">Membrane</keyword>
<organism evidence="11">
    <name type="scientific">bioreactor metagenome</name>
    <dbReference type="NCBI Taxonomy" id="1076179"/>
    <lineage>
        <taxon>unclassified sequences</taxon>
        <taxon>metagenomes</taxon>
        <taxon>ecological metagenomes</taxon>
    </lineage>
</organism>
<dbReference type="SUPFAM" id="SSF161098">
    <property type="entry name" value="MetI-like"/>
    <property type="match status" value="1"/>
</dbReference>
<dbReference type="NCBIfam" id="TIGR01726">
    <property type="entry name" value="HEQRo_perm_3TM"/>
    <property type="match status" value="1"/>
</dbReference>
<comment type="similarity">
    <text evidence="2">Belongs to the binding-protein-dependent transport system permease family. HisMQ subfamily.</text>
</comment>
<dbReference type="GO" id="GO:0006865">
    <property type="term" value="P:amino acid transport"/>
    <property type="evidence" value="ECO:0007669"/>
    <property type="project" value="UniProtKB-KW"/>
</dbReference>
<dbReference type="PROSITE" id="PS50928">
    <property type="entry name" value="ABC_TM1"/>
    <property type="match status" value="1"/>
</dbReference>
<dbReference type="InterPro" id="IPR035906">
    <property type="entry name" value="MetI-like_sf"/>
</dbReference>
<evidence type="ECO:0000313" key="11">
    <source>
        <dbReference type="EMBL" id="MPM79786.1"/>
    </source>
</evidence>
<evidence type="ECO:0000256" key="5">
    <source>
        <dbReference type="ARBA" id="ARBA00022692"/>
    </source>
</evidence>
<evidence type="ECO:0000256" key="4">
    <source>
        <dbReference type="ARBA" id="ARBA00022475"/>
    </source>
</evidence>
<dbReference type="GO" id="GO:0043190">
    <property type="term" value="C:ATP-binding cassette (ABC) transporter complex"/>
    <property type="evidence" value="ECO:0007669"/>
    <property type="project" value="InterPro"/>
</dbReference>